<dbReference type="RefSeq" id="WP_183662472.1">
    <property type="nucleotide sequence ID" value="NZ_JACHXN010000009.1"/>
</dbReference>
<feature type="transmembrane region" description="Helical" evidence="5">
    <location>
        <begin position="35"/>
        <end position="61"/>
    </location>
</feature>
<feature type="domain" description="STAS" evidence="6">
    <location>
        <begin position="434"/>
        <end position="547"/>
    </location>
</feature>
<dbReference type="InterPro" id="IPR018045">
    <property type="entry name" value="S04_transporter_CS"/>
</dbReference>
<keyword evidence="2 5" id="KW-0812">Transmembrane</keyword>
<evidence type="ECO:0000256" key="3">
    <source>
        <dbReference type="ARBA" id="ARBA00022989"/>
    </source>
</evidence>
<protein>
    <submittedName>
        <fullName evidence="7">High affinity sulfate transporter 1</fullName>
    </submittedName>
</protein>
<name>A0A839U9P2_9HYPH</name>
<evidence type="ECO:0000256" key="4">
    <source>
        <dbReference type="ARBA" id="ARBA00023136"/>
    </source>
</evidence>
<dbReference type="SUPFAM" id="SSF52091">
    <property type="entry name" value="SpoIIaa-like"/>
    <property type="match status" value="1"/>
</dbReference>
<comment type="subcellular location">
    <subcellularLocation>
        <location evidence="1">Membrane</location>
        <topology evidence="1">Multi-pass membrane protein</topology>
    </subcellularLocation>
</comment>
<dbReference type="AlphaFoldDB" id="A0A839U9P2"/>
<dbReference type="GO" id="GO:0008271">
    <property type="term" value="F:secondary active sulfate transmembrane transporter activity"/>
    <property type="evidence" value="ECO:0007669"/>
    <property type="project" value="InterPro"/>
</dbReference>
<evidence type="ECO:0000256" key="1">
    <source>
        <dbReference type="ARBA" id="ARBA00004141"/>
    </source>
</evidence>
<evidence type="ECO:0000256" key="2">
    <source>
        <dbReference type="ARBA" id="ARBA00022692"/>
    </source>
</evidence>
<feature type="transmembrane region" description="Helical" evidence="5">
    <location>
        <begin position="204"/>
        <end position="224"/>
    </location>
</feature>
<feature type="transmembrane region" description="Helical" evidence="5">
    <location>
        <begin position="175"/>
        <end position="192"/>
    </location>
</feature>
<proteinExistence type="predicted"/>
<organism evidence="7 8">
    <name type="scientific">Phyllobacterium trifolii</name>
    <dbReference type="NCBI Taxonomy" id="300193"/>
    <lineage>
        <taxon>Bacteria</taxon>
        <taxon>Pseudomonadati</taxon>
        <taxon>Pseudomonadota</taxon>
        <taxon>Alphaproteobacteria</taxon>
        <taxon>Hyphomicrobiales</taxon>
        <taxon>Phyllobacteriaceae</taxon>
        <taxon>Phyllobacterium</taxon>
    </lineage>
</organism>
<dbReference type="Pfam" id="PF00916">
    <property type="entry name" value="Sulfate_transp"/>
    <property type="match status" value="1"/>
</dbReference>
<dbReference type="CDD" id="cd07042">
    <property type="entry name" value="STAS_SulP_like_sulfate_transporter"/>
    <property type="match status" value="1"/>
</dbReference>
<dbReference type="Gene3D" id="3.30.750.24">
    <property type="entry name" value="STAS domain"/>
    <property type="match status" value="1"/>
</dbReference>
<dbReference type="PROSITE" id="PS01130">
    <property type="entry name" value="SLC26A"/>
    <property type="match status" value="1"/>
</dbReference>
<dbReference type="InterPro" id="IPR011547">
    <property type="entry name" value="SLC26A/SulP_dom"/>
</dbReference>
<keyword evidence="3 5" id="KW-1133">Transmembrane helix</keyword>
<dbReference type="PROSITE" id="PS50801">
    <property type="entry name" value="STAS"/>
    <property type="match status" value="1"/>
</dbReference>
<evidence type="ECO:0000256" key="5">
    <source>
        <dbReference type="SAM" id="Phobius"/>
    </source>
</evidence>
<evidence type="ECO:0000313" key="7">
    <source>
        <dbReference type="EMBL" id="MBB3146685.1"/>
    </source>
</evidence>
<keyword evidence="4 5" id="KW-0472">Membrane</keyword>
<feature type="transmembrane region" description="Helical" evidence="5">
    <location>
        <begin position="68"/>
        <end position="89"/>
    </location>
</feature>
<keyword evidence="8" id="KW-1185">Reference proteome</keyword>
<dbReference type="InterPro" id="IPR001902">
    <property type="entry name" value="SLC26A/SulP_fam"/>
</dbReference>
<sequence>MAPHGSDNPSHKPDHGLRPDLVAGLTAAAVVLPKAMAYATVAGLPVSVGLYTAFVPMIVYALLGTSRVLSTSSTTTLAILAAAELGMAVPDGDPAKLITATATLTALTGALLVVASVLRLGFVANLISTPVLTGFKAGIGLVIVLDQVPKLFGIHIAKEGFFRDVLSLVQHLPESSFATLVLGVTALVVLLITERIWPHSPAPLAVVAAGIAVSWFGGLSGAGVATVGLIPQSLPSITLPTPDLVITLLPGAIGIALMSFTETIAAGRAFAVRSDPPIRANRELLAVGAANLSGAFFGAMPAGGGTSQTAVVRAVGGQTQKASLVTAAASAATMLALAPLLGLLPQAVLAAIVIVYSIGLIQPLEFASIRKVRTMEFRWALAAFLGVLAFGTLQGIVVAIVLSLIGLSSQAARPRIHVIGRKRGEDLLRPASPEHPDDETFEGLLIVRPEGRLFFANAQQVGDRIRELVAKDKPGVLMLDFSRVFDIEYSALQMMIDGERRFAEEGVAIWLAGLNPDVLDYVRRSGFANHVGKDRMFPTAEAGLLRYLTSSRPAADGG</sequence>
<dbReference type="Pfam" id="PF01740">
    <property type="entry name" value="STAS"/>
    <property type="match status" value="1"/>
</dbReference>
<dbReference type="InterPro" id="IPR036513">
    <property type="entry name" value="STAS_dom_sf"/>
</dbReference>
<feature type="transmembrane region" description="Helical" evidence="5">
    <location>
        <begin position="347"/>
        <end position="367"/>
    </location>
</feature>
<dbReference type="Proteomes" id="UP000554520">
    <property type="component" value="Unassembled WGS sequence"/>
</dbReference>
<dbReference type="PANTHER" id="PTHR11814">
    <property type="entry name" value="SULFATE TRANSPORTER"/>
    <property type="match status" value="1"/>
</dbReference>
<feature type="transmembrane region" description="Helical" evidence="5">
    <location>
        <begin position="95"/>
        <end position="115"/>
    </location>
</feature>
<accession>A0A839U9P2</accession>
<feature type="transmembrane region" description="Helical" evidence="5">
    <location>
        <begin position="122"/>
        <end position="145"/>
    </location>
</feature>
<dbReference type="GO" id="GO:0016020">
    <property type="term" value="C:membrane"/>
    <property type="evidence" value="ECO:0007669"/>
    <property type="project" value="UniProtKB-SubCell"/>
</dbReference>
<reference evidence="7 8" key="1">
    <citation type="submission" date="2020-08" db="EMBL/GenBank/DDBJ databases">
        <title>Genomic Encyclopedia of Type Strains, Phase III (KMG-III): the genomes of soil and plant-associated and newly described type strains.</title>
        <authorList>
            <person name="Whitman W."/>
        </authorList>
    </citation>
    <scope>NUCLEOTIDE SEQUENCE [LARGE SCALE GENOMIC DNA]</scope>
    <source>
        <strain evidence="7 8">CECT 7015</strain>
    </source>
</reference>
<feature type="transmembrane region" description="Helical" evidence="5">
    <location>
        <begin position="379"/>
        <end position="407"/>
    </location>
</feature>
<dbReference type="EMBL" id="JACHXN010000009">
    <property type="protein sequence ID" value="MBB3146685.1"/>
    <property type="molecule type" value="Genomic_DNA"/>
</dbReference>
<comment type="caution">
    <text evidence="7">The sequence shown here is derived from an EMBL/GenBank/DDBJ whole genome shotgun (WGS) entry which is preliminary data.</text>
</comment>
<feature type="transmembrane region" description="Helical" evidence="5">
    <location>
        <begin position="244"/>
        <end position="265"/>
    </location>
</feature>
<evidence type="ECO:0000313" key="8">
    <source>
        <dbReference type="Proteomes" id="UP000554520"/>
    </source>
</evidence>
<gene>
    <name evidence="7" type="ORF">FHS21_003101</name>
</gene>
<dbReference type="InterPro" id="IPR002645">
    <property type="entry name" value="STAS_dom"/>
</dbReference>
<evidence type="ECO:0000259" key="6">
    <source>
        <dbReference type="PROSITE" id="PS50801"/>
    </source>
</evidence>